<protein>
    <recommendedName>
        <fullName evidence="1">GAG-pre-integrase domain-containing protein</fullName>
    </recommendedName>
</protein>
<accession>A0AAF0QKF2</accession>
<dbReference type="Proteomes" id="UP001234989">
    <property type="component" value="Chromosome 4"/>
</dbReference>
<feature type="domain" description="GAG-pre-integrase" evidence="1">
    <location>
        <begin position="75"/>
        <end position="106"/>
    </location>
</feature>
<name>A0AAF0QKF2_SOLVR</name>
<dbReference type="InterPro" id="IPR025724">
    <property type="entry name" value="GAG-pre-integrase_dom"/>
</dbReference>
<evidence type="ECO:0000313" key="3">
    <source>
        <dbReference type="Proteomes" id="UP001234989"/>
    </source>
</evidence>
<evidence type="ECO:0000313" key="2">
    <source>
        <dbReference type="EMBL" id="WMV25469.1"/>
    </source>
</evidence>
<dbReference type="AlphaFoldDB" id="A0AAF0QKF2"/>
<reference evidence="2" key="1">
    <citation type="submission" date="2023-08" db="EMBL/GenBank/DDBJ databases">
        <title>A de novo genome assembly of Solanum verrucosum Schlechtendal, a Mexican diploid species geographically isolated from the other diploid A-genome species in potato relatives.</title>
        <authorList>
            <person name="Hosaka K."/>
        </authorList>
    </citation>
    <scope>NUCLEOTIDE SEQUENCE</scope>
    <source>
        <tissue evidence="2">Young leaves</tissue>
    </source>
</reference>
<organism evidence="2 3">
    <name type="scientific">Solanum verrucosum</name>
    <dbReference type="NCBI Taxonomy" id="315347"/>
    <lineage>
        <taxon>Eukaryota</taxon>
        <taxon>Viridiplantae</taxon>
        <taxon>Streptophyta</taxon>
        <taxon>Embryophyta</taxon>
        <taxon>Tracheophyta</taxon>
        <taxon>Spermatophyta</taxon>
        <taxon>Magnoliopsida</taxon>
        <taxon>eudicotyledons</taxon>
        <taxon>Gunneridae</taxon>
        <taxon>Pentapetalae</taxon>
        <taxon>asterids</taxon>
        <taxon>lamiids</taxon>
        <taxon>Solanales</taxon>
        <taxon>Solanaceae</taxon>
        <taxon>Solanoideae</taxon>
        <taxon>Solaneae</taxon>
        <taxon>Solanum</taxon>
    </lineage>
</organism>
<proteinExistence type="predicted"/>
<keyword evidence="3" id="KW-1185">Reference proteome</keyword>
<sequence length="214" mass="24139">MIALEGKDGLVAKVRGCHNNNELGQALDVAEAEKYVLMLLKLLPEVLQDREQLEQAALQGCQLVWVNDGLHYFRVVPQAMAIKNGSDSLDLWHKRLGHPSLRVTKLQKSLYGLKQSPRSWFAMLSTSLKEYGFMQSYFDYSLFTLHKNGTLKYFLGIEVARNAEGIFLYERKYALDIISEVGLLGAKPVNVPMESNYKLALAEGSPLADPEKYQ</sequence>
<dbReference type="Pfam" id="PF13976">
    <property type="entry name" value="gag_pre-integrs"/>
    <property type="match status" value="1"/>
</dbReference>
<gene>
    <name evidence="2" type="ORF">MTR67_018854</name>
</gene>
<evidence type="ECO:0000259" key="1">
    <source>
        <dbReference type="Pfam" id="PF13976"/>
    </source>
</evidence>
<dbReference type="EMBL" id="CP133615">
    <property type="protein sequence ID" value="WMV25469.1"/>
    <property type="molecule type" value="Genomic_DNA"/>
</dbReference>